<protein>
    <recommendedName>
        <fullName evidence="2">P-type Cu(+) transporter</fullName>
        <ecNumber evidence="2">7.2.2.8</ecNumber>
    </recommendedName>
</protein>
<evidence type="ECO:0000256" key="10">
    <source>
        <dbReference type="ARBA" id="ARBA00022967"/>
    </source>
</evidence>
<dbReference type="CDD" id="cd00371">
    <property type="entry name" value="HMA"/>
    <property type="match status" value="4"/>
</dbReference>
<evidence type="ECO:0000256" key="11">
    <source>
        <dbReference type="ARBA" id="ARBA00022989"/>
    </source>
</evidence>
<sequence>MKQNFAFDNMGYEESFEAMPSPSSQECTVAVNVVGMTCQSCVQSVEGRISKVKGVVSIKVSLELNNALVKYLQSEISPEQICQEIEDMGFDANVAEERLTPVSVTLPCSREAVTKLRIEGMTCQSCVTSIEGKIKKLHGVAKIKVSLSNQEAVIAYHPYIIQPEELRSHISNLGYGCTVKSKSAPLKLGVLDVRNLQSADPKETLASLESEGLRPLVTNKSSTATVTVQIEGMRCKSCVRNIEGNISSLPGIQSIEVFLEHKCAVVQYCPNLITLPALQQAIESLPPGNFKVCLPNSSEANNQASPSPALACDLFREPLKDRVCTAVIRIDGMTCNSCVQSIEGTISQRQGVQHVAVSLADKTGTVHYDPADTNGEELRAAIEEMGFDASLLTGEAMPVTKKPGSTVIAGSINAHGSVLVNATHVGNDTTLAQIVKLVEEAQMSKAPIQQLADKFSGYFVPFIIIISTVTLIVWITIGFINFDIIQKYFPNQNKHLSKAELILRFAFQTSITVLSIACPCSLGLATPTAVMVGTGVAAQNGILIKGGKPLEMAHKIKTVMFDKTGTITYGVPKVMRVLLLGDTAVLSLKKVLAVVGTAEASSEHPLGVAVTKYCKEELGTQSLGYCTNFQAVPGCGISCKVGGIEAVLGMAEEGVDKLDANRSGDSSAPLGDNALITLSESNGMSAPKSTFLCEGALCGMIAIADTVKQEAALAVHTLKNMGIDVVLITGDNRKTAKAIATQVGIRKVFAEVLPSHKVAKVQELQNGRRKVAMVGDGVNDSPALARADIGIAIGTGTDVAIEAADVVLIRNDLLDVVASIHLSKRTVRRIRINLILALIYNLLGIPIAAGVFMPAGLVLQPWMGSAAMAASSVSVVLSSLQLKCYKKPDTESYEAQAQGRMKPLTPSQISVHIGMDDRRRDSSRSAPWDQISQVSLSSLTSDKLPRHNGLFEEEGDKWSLLMNGGDEEQYI</sequence>
<dbReference type="InterPro" id="IPR036412">
    <property type="entry name" value="HAD-like_sf"/>
</dbReference>
<keyword evidence="4 15" id="KW-0812">Transmembrane</keyword>
<dbReference type="InterPro" id="IPR008250">
    <property type="entry name" value="ATPase_P-typ_transduc_dom_A_sf"/>
</dbReference>
<feature type="domain" description="HMA" evidence="16">
    <location>
        <begin position="324"/>
        <end position="390"/>
    </location>
</feature>
<dbReference type="PROSITE" id="PS50846">
    <property type="entry name" value="HMA_2"/>
    <property type="match status" value="4"/>
</dbReference>
<dbReference type="InterPro" id="IPR018303">
    <property type="entry name" value="ATPase_P-typ_P_site"/>
</dbReference>
<dbReference type="EC" id="7.2.2.8" evidence="2"/>
<keyword evidence="11 15" id="KW-1133">Transmembrane helix</keyword>
<evidence type="ECO:0000256" key="6">
    <source>
        <dbReference type="ARBA" id="ARBA00022737"/>
    </source>
</evidence>
<dbReference type="GO" id="GO:0005507">
    <property type="term" value="F:copper ion binding"/>
    <property type="evidence" value="ECO:0007669"/>
    <property type="project" value="InterPro"/>
</dbReference>
<dbReference type="GO" id="GO:0016020">
    <property type="term" value="C:membrane"/>
    <property type="evidence" value="ECO:0007669"/>
    <property type="project" value="UniProtKB-SubCell"/>
</dbReference>
<dbReference type="SFLD" id="SFLDF00027">
    <property type="entry name" value="p-type_atpase"/>
    <property type="match status" value="1"/>
</dbReference>
<dbReference type="InterPro" id="IPR006121">
    <property type="entry name" value="HMA_dom"/>
</dbReference>
<keyword evidence="5 15" id="KW-0479">Metal-binding</keyword>
<feature type="domain" description="HMA" evidence="16">
    <location>
        <begin position="224"/>
        <end position="290"/>
    </location>
</feature>
<feature type="transmembrane region" description="Helical" evidence="15">
    <location>
        <begin position="458"/>
        <end position="480"/>
    </location>
</feature>
<dbReference type="InterPro" id="IPR023214">
    <property type="entry name" value="HAD_sf"/>
</dbReference>
<dbReference type="FunFam" id="3.30.70.100:FF:000001">
    <property type="entry name" value="ATPase copper transporting beta"/>
    <property type="match status" value="3"/>
</dbReference>
<accession>A0A8C9FQ19</accession>
<evidence type="ECO:0000256" key="5">
    <source>
        <dbReference type="ARBA" id="ARBA00022723"/>
    </source>
</evidence>
<dbReference type="PROSITE" id="PS01047">
    <property type="entry name" value="HMA_1"/>
    <property type="match status" value="4"/>
</dbReference>
<keyword evidence="18" id="KW-1185">Reference proteome</keyword>
<evidence type="ECO:0000256" key="12">
    <source>
        <dbReference type="ARBA" id="ARBA00023008"/>
    </source>
</evidence>
<dbReference type="PRINTS" id="PR00942">
    <property type="entry name" value="CUATPASEI"/>
</dbReference>
<dbReference type="SUPFAM" id="SSF81665">
    <property type="entry name" value="Calcium ATPase, transmembrane domain M"/>
    <property type="match status" value="1"/>
</dbReference>
<keyword evidence="9 15" id="KW-0067">ATP-binding</keyword>
<dbReference type="PANTHER" id="PTHR46594:SF8">
    <property type="entry name" value="P-TYPE CU(+) TRANSPORTER"/>
    <property type="match status" value="1"/>
</dbReference>
<dbReference type="GO" id="GO:0005524">
    <property type="term" value="F:ATP binding"/>
    <property type="evidence" value="ECO:0007669"/>
    <property type="project" value="UniProtKB-UniRule"/>
</dbReference>
<keyword evidence="12" id="KW-0186">Copper</keyword>
<evidence type="ECO:0000313" key="18">
    <source>
        <dbReference type="Proteomes" id="UP000694428"/>
    </source>
</evidence>
<proteinExistence type="inferred from homology"/>
<reference evidence="17" key="2">
    <citation type="submission" date="2025-09" db="UniProtKB">
        <authorList>
            <consortium name="Ensembl"/>
        </authorList>
    </citation>
    <scope>IDENTIFICATION</scope>
</reference>
<evidence type="ECO:0000256" key="7">
    <source>
        <dbReference type="ARBA" id="ARBA00022741"/>
    </source>
</evidence>
<dbReference type="GO" id="GO:0005802">
    <property type="term" value="C:trans-Golgi network"/>
    <property type="evidence" value="ECO:0007669"/>
    <property type="project" value="UniProtKB-ARBA"/>
</dbReference>
<dbReference type="GO" id="GO:0016887">
    <property type="term" value="F:ATP hydrolysis activity"/>
    <property type="evidence" value="ECO:0007669"/>
    <property type="project" value="InterPro"/>
</dbReference>
<evidence type="ECO:0000256" key="15">
    <source>
        <dbReference type="RuleBase" id="RU362081"/>
    </source>
</evidence>
<evidence type="ECO:0000256" key="4">
    <source>
        <dbReference type="ARBA" id="ARBA00022692"/>
    </source>
</evidence>
<keyword evidence="13" id="KW-0406">Ion transport</keyword>
<dbReference type="SFLD" id="SFLDS00003">
    <property type="entry name" value="Haloacid_Dehalogenase"/>
    <property type="match status" value="1"/>
</dbReference>
<dbReference type="NCBIfam" id="TIGR01494">
    <property type="entry name" value="ATPase_P-type"/>
    <property type="match status" value="1"/>
</dbReference>
<dbReference type="SUPFAM" id="SSF81653">
    <property type="entry name" value="Calcium ATPase, transduction domain A"/>
    <property type="match status" value="1"/>
</dbReference>
<keyword evidence="7 15" id="KW-0547">Nucleotide-binding</keyword>
<dbReference type="Gene3D" id="3.40.50.1000">
    <property type="entry name" value="HAD superfamily/HAD-like"/>
    <property type="match status" value="1"/>
</dbReference>
<evidence type="ECO:0000256" key="13">
    <source>
        <dbReference type="ARBA" id="ARBA00023065"/>
    </source>
</evidence>
<dbReference type="InterPro" id="IPR006122">
    <property type="entry name" value="HMA_Cu_ion-bd"/>
</dbReference>
<dbReference type="InterPro" id="IPR044492">
    <property type="entry name" value="P_typ_ATPase_HD_dom"/>
</dbReference>
<evidence type="ECO:0000259" key="16">
    <source>
        <dbReference type="PROSITE" id="PS50846"/>
    </source>
</evidence>
<dbReference type="InterPro" id="IPR036163">
    <property type="entry name" value="HMA_dom_sf"/>
</dbReference>
<dbReference type="Gene3D" id="2.70.150.10">
    <property type="entry name" value="Calcium-transporting ATPase, cytoplasmic transduction domain A"/>
    <property type="match status" value="1"/>
</dbReference>
<keyword evidence="10" id="KW-1278">Translocase</keyword>
<evidence type="ECO:0000256" key="14">
    <source>
        <dbReference type="ARBA" id="ARBA00023136"/>
    </source>
</evidence>
<keyword evidence="8" id="KW-0187">Copper transport</keyword>
<dbReference type="Pfam" id="PF00403">
    <property type="entry name" value="HMA"/>
    <property type="match status" value="4"/>
</dbReference>
<dbReference type="SFLD" id="SFLDG00002">
    <property type="entry name" value="C1.7:_P-type_atpase_like"/>
    <property type="match status" value="1"/>
</dbReference>
<dbReference type="InterPro" id="IPR017969">
    <property type="entry name" value="Heavy-metal-associated_CS"/>
</dbReference>
<dbReference type="Ensembl" id="ENSPSTT00000019589.1">
    <property type="protein sequence ID" value="ENSPSTP00000018698.1"/>
    <property type="gene ID" value="ENSPSTG00000013340.1"/>
</dbReference>
<dbReference type="Gene3D" id="3.40.1110.10">
    <property type="entry name" value="Calcium-transporting ATPase, cytoplasmic domain N"/>
    <property type="match status" value="1"/>
</dbReference>
<dbReference type="Pfam" id="PF00702">
    <property type="entry name" value="Hydrolase"/>
    <property type="match status" value="1"/>
</dbReference>
<dbReference type="InterPro" id="IPR027256">
    <property type="entry name" value="P-typ_ATPase_IB"/>
</dbReference>
<feature type="transmembrane region" description="Helical" evidence="15">
    <location>
        <begin position="859"/>
        <end position="880"/>
    </location>
</feature>
<keyword evidence="14 15" id="KW-0472">Membrane</keyword>
<dbReference type="InterPro" id="IPR023299">
    <property type="entry name" value="ATPase_P-typ_cyto_dom_N"/>
</dbReference>
<dbReference type="Proteomes" id="UP000694428">
    <property type="component" value="Unplaced"/>
</dbReference>
<comment type="subcellular location">
    <subcellularLocation>
        <location evidence="1">Golgi apparatus</location>
        <location evidence="1">trans-Golgi network membrane</location>
        <topology evidence="1">Multi-pass membrane protein</topology>
    </subcellularLocation>
    <subcellularLocation>
        <location evidence="15">Membrane</location>
    </subcellularLocation>
</comment>
<keyword evidence="3" id="KW-0813">Transport</keyword>
<name>A0A8C9FQ19_PAVCR</name>
<feature type="transmembrane region" description="Helical" evidence="15">
    <location>
        <begin position="832"/>
        <end position="853"/>
    </location>
</feature>
<dbReference type="NCBIfam" id="TIGR00003">
    <property type="entry name" value="copper ion binding protein"/>
    <property type="match status" value="4"/>
</dbReference>
<dbReference type="FunFam" id="3.40.50.1000:FF:000144">
    <property type="entry name" value="copper-transporting ATPase 1 isoform X2"/>
    <property type="match status" value="1"/>
</dbReference>
<dbReference type="PROSITE" id="PS00154">
    <property type="entry name" value="ATPASE_E1_E2"/>
    <property type="match status" value="1"/>
</dbReference>
<feature type="domain" description="HMA" evidence="16">
    <location>
        <begin position="27"/>
        <end position="93"/>
    </location>
</feature>
<dbReference type="GO" id="GO:0140581">
    <property type="term" value="F:P-type monovalent copper transporter activity"/>
    <property type="evidence" value="ECO:0007669"/>
    <property type="project" value="UniProtKB-EC"/>
</dbReference>
<dbReference type="SUPFAM" id="SSF55008">
    <property type="entry name" value="HMA, heavy metal-associated domain"/>
    <property type="match status" value="4"/>
</dbReference>
<evidence type="ECO:0000256" key="1">
    <source>
        <dbReference type="ARBA" id="ARBA00004166"/>
    </source>
</evidence>
<comment type="similarity">
    <text evidence="15">Belongs to the cation transport ATPase (P-type) (TC 3.A.3) family. Type IB subfamily.</text>
</comment>
<evidence type="ECO:0000256" key="9">
    <source>
        <dbReference type="ARBA" id="ARBA00022840"/>
    </source>
</evidence>
<comment type="caution">
    <text evidence="15">Lacks conserved residue(s) required for the propagation of feature annotation.</text>
</comment>
<dbReference type="Gene3D" id="3.30.70.100">
    <property type="match status" value="4"/>
</dbReference>
<keyword evidence="6" id="KW-0677">Repeat</keyword>
<dbReference type="PANTHER" id="PTHR46594">
    <property type="entry name" value="P-TYPE CATION-TRANSPORTING ATPASE"/>
    <property type="match status" value="1"/>
</dbReference>
<dbReference type="FunFam" id="3.40.50.1000:FF:000092">
    <property type="entry name" value="copper-transporting ATPase 1 isoform X2"/>
    <property type="match status" value="1"/>
</dbReference>
<evidence type="ECO:0000256" key="3">
    <source>
        <dbReference type="ARBA" id="ARBA00022448"/>
    </source>
</evidence>
<feature type="domain" description="HMA" evidence="16">
    <location>
        <begin position="112"/>
        <end position="178"/>
    </location>
</feature>
<dbReference type="InterPro" id="IPR023298">
    <property type="entry name" value="ATPase_P-typ_TM_dom_sf"/>
</dbReference>
<dbReference type="FunFam" id="3.30.70.100:FF:000009">
    <property type="entry name" value="ATPase copper transporting beta"/>
    <property type="match status" value="1"/>
</dbReference>
<evidence type="ECO:0000256" key="8">
    <source>
        <dbReference type="ARBA" id="ARBA00022796"/>
    </source>
</evidence>
<dbReference type="PRINTS" id="PR00119">
    <property type="entry name" value="CATATPASE"/>
</dbReference>
<dbReference type="SUPFAM" id="SSF81660">
    <property type="entry name" value="Metal cation-transporting ATPase, ATP-binding domain N"/>
    <property type="match status" value="1"/>
</dbReference>
<evidence type="ECO:0000313" key="17">
    <source>
        <dbReference type="Ensembl" id="ENSPSTP00000018698.1"/>
    </source>
</evidence>
<dbReference type="SUPFAM" id="SSF56784">
    <property type="entry name" value="HAD-like"/>
    <property type="match status" value="1"/>
</dbReference>
<dbReference type="AlphaFoldDB" id="A0A8C9FQ19"/>
<organism evidence="17 18">
    <name type="scientific">Pavo cristatus</name>
    <name type="common">Indian peafowl</name>
    <name type="synonym">Blue peafowl</name>
    <dbReference type="NCBI Taxonomy" id="9049"/>
    <lineage>
        <taxon>Eukaryota</taxon>
        <taxon>Metazoa</taxon>
        <taxon>Chordata</taxon>
        <taxon>Craniata</taxon>
        <taxon>Vertebrata</taxon>
        <taxon>Euteleostomi</taxon>
        <taxon>Archelosauria</taxon>
        <taxon>Archosauria</taxon>
        <taxon>Dinosauria</taxon>
        <taxon>Saurischia</taxon>
        <taxon>Theropoda</taxon>
        <taxon>Coelurosauria</taxon>
        <taxon>Aves</taxon>
        <taxon>Neognathae</taxon>
        <taxon>Galloanserae</taxon>
        <taxon>Galliformes</taxon>
        <taxon>Phasianidae</taxon>
        <taxon>Phasianinae</taxon>
        <taxon>Pavo</taxon>
    </lineage>
</organism>
<dbReference type="InterPro" id="IPR001757">
    <property type="entry name" value="P_typ_ATPase"/>
</dbReference>
<evidence type="ECO:0000256" key="2">
    <source>
        <dbReference type="ARBA" id="ARBA00012517"/>
    </source>
</evidence>
<reference evidence="17" key="1">
    <citation type="submission" date="2025-08" db="UniProtKB">
        <authorList>
            <consortium name="Ensembl"/>
        </authorList>
    </citation>
    <scope>IDENTIFICATION</scope>
</reference>
<dbReference type="NCBIfam" id="TIGR01525">
    <property type="entry name" value="ATPase-IB_hvy"/>
    <property type="match status" value="1"/>
</dbReference>